<dbReference type="AlphaFoldDB" id="E1K2B4"/>
<proteinExistence type="predicted"/>
<gene>
    <name evidence="2" type="ORF">DesfrDRAFT_4014</name>
</gene>
<dbReference type="Proteomes" id="UP000006250">
    <property type="component" value="Unassembled WGS sequence"/>
</dbReference>
<evidence type="ECO:0000313" key="3">
    <source>
        <dbReference type="Proteomes" id="UP000006250"/>
    </source>
</evidence>
<keyword evidence="3" id="KW-1185">Reference proteome</keyword>
<sequence>MPVNNRAANDADARLERELAGLKAQYERLRDDKVRAEQDLTHLQGQLAELEARAKAEYGTSEPAELEALLARKREENGKLVAAYREHIATVRRDLEAVENAFDGA</sequence>
<organism evidence="2 3">
    <name type="scientific">Solidesulfovibrio fructosivorans JJ]</name>
    <dbReference type="NCBI Taxonomy" id="596151"/>
    <lineage>
        <taxon>Bacteria</taxon>
        <taxon>Pseudomonadati</taxon>
        <taxon>Thermodesulfobacteriota</taxon>
        <taxon>Desulfovibrionia</taxon>
        <taxon>Desulfovibrionales</taxon>
        <taxon>Desulfovibrionaceae</taxon>
        <taxon>Solidesulfovibrio</taxon>
    </lineage>
</organism>
<feature type="coiled-coil region" evidence="1">
    <location>
        <begin position="5"/>
        <end position="53"/>
    </location>
</feature>
<comment type="caution">
    <text evidence="2">The sequence shown here is derived from an EMBL/GenBank/DDBJ whole genome shotgun (WGS) entry which is preliminary data.</text>
</comment>
<protein>
    <submittedName>
        <fullName evidence="2">Uncharacterized protein</fullName>
    </submittedName>
</protein>
<dbReference type="STRING" id="596151.DesfrDRAFT_4014"/>
<dbReference type="EMBL" id="AECZ01000054">
    <property type="protein sequence ID" value="EFL49234.1"/>
    <property type="molecule type" value="Genomic_DNA"/>
</dbReference>
<dbReference type="OrthoDB" id="5457292at2"/>
<reference evidence="2 3" key="1">
    <citation type="submission" date="2010-08" db="EMBL/GenBank/DDBJ databases">
        <title>The draft genome of Desulfovibrio fructosovorans JJ.</title>
        <authorList>
            <consortium name="US DOE Joint Genome Institute (JGI-PGF)"/>
            <person name="Lucas S."/>
            <person name="Copeland A."/>
            <person name="Lapidus A."/>
            <person name="Cheng J.-F."/>
            <person name="Bruce D."/>
            <person name="Goodwin L."/>
            <person name="Pitluck S."/>
            <person name="Land M.L."/>
            <person name="Hauser L."/>
            <person name="Chang Y.-J."/>
            <person name="Jeffries C."/>
            <person name="Wall J.D."/>
            <person name="Stahl D.A."/>
            <person name="Arkin A.P."/>
            <person name="Dehal P."/>
            <person name="Stolyar S.M."/>
            <person name="Hazen T.C."/>
            <person name="Woyke T.J."/>
        </authorList>
    </citation>
    <scope>NUCLEOTIDE SEQUENCE [LARGE SCALE GENOMIC DNA]</scope>
    <source>
        <strain evidence="2 3">JJ</strain>
    </source>
</reference>
<keyword evidence="1" id="KW-0175">Coiled coil</keyword>
<accession>E1K2B4</accession>
<dbReference type="eggNOG" id="ENOG5033IIH">
    <property type="taxonomic scope" value="Bacteria"/>
</dbReference>
<evidence type="ECO:0000313" key="2">
    <source>
        <dbReference type="EMBL" id="EFL49234.1"/>
    </source>
</evidence>
<dbReference type="RefSeq" id="WP_005996979.1">
    <property type="nucleotide sequence ID" value="NZ_AECZ01000054.1"/>
</dbReference>
<evidence type="ECO:0000256" key="1">
    <source>
        <dbReference type="SAM" id="Coils"/>
    </source>
</evidence>
<name>E1K2B4_SOLFR</name>